<evidence type="ECO:0000313" key="2">
    <source>
        <dbReference type="EMBL" id="KAJ2894334.1"/>
    </source>
</evidence>
<name>A0AAD5RIC6_9PEZI</name>
<accession>A0AAD5RIC6</accession>
<protein>
    <recommendedName>
        <fullName evidence="4">Sulfate transporter protein</fullName>
    </recommendedName>
</protein>
<proteinExistence type="predicted"/>
<feature type="compositionally biased region" description="Basic and acidic residues" evidence="1">
    <location>
        <begin position="322"/>
        <end position="331"/>
    </location>
</feature>
<evidence type="ECO:0000256" key="1">
    <source>
        <dbReference type="SAM" id="MobiDB-lite"/>
    </source>
</evidence>
<organism evidence="2 3">
    <name type="scientific">Zalerion maritima</name>
    <dbReference type="NCBI Taxonomy" id="339359"/>
    <lineage>
        <taxon>Eukaryota</taxon>
        <taxon>Fungi</taxon>
        <taxon>Dikarya</taxon>
        <taxon>Ascomycota</taxon>
        <taxon>Pezizomycotina</taxon>
        <taxon>Sordariomycetes</taxon>
        <taxon>Lulworthiomycetidae</taxon>
        <taxon>Lulworthiales</taxon>
        <taxon>Lulworthiaceae</taxon>
        <taxon>Zalerion</taxon>
    </lineage>
</organism>
<keyword evidence="3" id="KW-1185">Reference proteome</keyword>
<gene>
    <name evidence="2" type="ORF">MKZ38_007710</name>
</gene>
<dbReference type="Proteomes" id="UP001201980">
    <property type="component" value="Unassembled WGS sequence"/>
</dbReference>
<dbReference type="AlphaFoldDB" id="A0AAD5RIC6"/>
<dbReference type="CDD" id="cd00065">
    <property type="entry name" value="FYVE_like_SF"/>
    <property type="match status" value="1"/>
</dbReference>
<feature type="region of interest" description="Disordered" evidence="1">
    <location>
        <begin position="1"/>
        <end position="56"/>
    </location>
</feature>
<feature type="compositionally biased region" description="Polar residues" evidence="1">
    <location>
        <begin position="308"/>
        <end position="317"/>
    </location>
</feature>
<sequence length="430" mass="47135">MAVFVDLGDDDVEPTPHGLSNWPRNDPTKGVNATAESSTRKHYRPKPEPSEGEVNPNKAIPAAQALACYPVAAAIASCIDLNTLDNLSRTCRSIHNSLISYRTILMSKALRCTYEDVPVDPEDTLRYRARAGNWFYMEDMGRMAPEGLYKSGSCARDMVSACRRCGTVVCRNCAIKPPAPIVLKGRHRRLCNPCAKAPITSLTKPSLPPDTHKESPMMKDAICTCLDGVWLCQPCGRSIRSADQEYLSIWRWRNQYGEVLGGLGTGIGEGDRGVTCARGAECQNSRFHEHEVDCEAEDMKWEFDQQGYGPSSVSSGRATDPLFHDDGDEAGHSATSDASSSRSRESSPPLGPGYARHEIEGIGGVVKKKLLKIVRVGACVPEWEDEKIRGSAMSREVEGRARSWCGWCWRVIPSTTDIEQGGKGKVKAQS</sequence>
<comment type="caution">
    <text evidence="2">The sequence shown here is derived from an EMBL/GenBank/DDBJ whole genome shotgun (WGS) entry which is preliminary data.</text>
</comment>
<feature type="region of interest" description="Disordered" evidence="1">
    <location>
        <begin position="305"/>
        <end position="356"/>
    </location>
</feature>
<reference evidence="2" key="1">
    <citation type="submission" date="2022-07" db="EMBL/GenBank/DDBJ databases">
        <title>Draft genome sequence of Zalerion maritima ATCC 34329, a (micro)plastics degrading marine fungus.</title>
        <authorList>
            <person name="Paco A."/>
            <person name="Goncalves M.F.M."/>
            <person name="Rocha-Santos T.A.P."/>
            <person name="Alves A."/>
        </authorList>
    </citation>
    <scope>NUCLEOTIDE SEQUENCE</scope>
    <source>
        <strain evidence="2">ATCC 34329</strain>
    </source>
</reference>
<evidence type="ECO:0000313" key="3">
    <source>
        <dbReference type="Proteomes" id="UP001201980"/>
    </source>
</evidence>
<dbReference type="InterPro" id="IPR011011">
    <property type="entry name" value="Znf_FYVE_PHD"/>
</dbReference>
<dbReference type="EMBL" id="JAKWBI020000503">
    <property type="protein sequence ID" value="KAJ2894334.1"/>
    <property type="molecule type" value="Genomic_DNA"/>
</dbReference>
<dbReference type="SUPFAM" id="SSF57903">
    <property type="entry name" value="FYVE/PHD zinc finger"/>
    <property type="match status" value="1"/>
</dbReference>
<evidence type="ECO:0008006" key="4">
    <source>
        <dbReference type="Google" id="ProtNLM"/>
    </source>
</evidence>